<evidence type="ECO:0000313" key="2">
    <source>
        <dbReference type="Proteomes" id="UP000017836"/>
    </source>
</evidence>
<dbReference type="eggNOG" id="KOG4178">
    <property type="taxonomic scope" value="Eukaryota"/>
</dbReference>
<dbReference type="HOGENOM" id="CLU_020336_7_2_1"/>
<dbReference type="EMBL" id="KI395481">
    <property type="protein sequence ID" value="ERM98259.1"/>
    <property type="molecule type" value="Genomic_DNA"/>
</dbReference>
<sequence>LKASVTVQEPGCAEADFGRFDVQTVIRNIYVLFSGSKLPIAGDDQERYTHQLSFQTGSLRKISMSNLSCMKIRGSGFLSTKDLKVTVPALLVVGRKDYFLKLPGTEDYINSPLLKESVPDLEIVFMREGSHFVQEQFPEEINRLPQEAY</sequence>
<gene>
    <name evidence="1" type="ORF">AMTR_s01641p00008060</name>
</gene>
<organism evidence="1 2">
    <name type="scientific">Amborella trichopoda</name>
    <dbReference type="NCBI Taxonomy" id="13333"/>
    <lineage>
        <taxon>Eukaryota</taxon>
        <taxon>Viridiplantae</taxon>
        <taxon>Streptophyta</taxon>
        <taxon>Embryophyta</taxon>
        <taxon>Tracheophyta</taxon>
        <taxon>Spermatophyta</taxon>
        <taxon>Magnoliopsida</taxon>
        <taxon>Amborellales</taxon>
        <taxon>Amborellaceae</taxon>
        <taxon>Amborella</taxon>
    </lineage>
</organism>
<dbReference type="InterPro" id="IPR029058">
    <property type="entry name" value="AB_hydrolase_fold"/>
</dbReference>
<dbReference type="STRING" id="13333.W1NUD0"/>
<evidence type="ECO:0000313" key="1">
    <source>
        <dbReference type="EMBL" id="ERM98259.1"/>
    </source>
</evidence>
<dbReference type="PANTHER" id="PTHR43329">
    <property type="entry name" value="EPOXIDE HYDROLASE"/>
    <property type="match status" value="1"/>
</dbReference>
<dbReference type="OMA" id="ITICGHD"/>
<keyword evidence="2" id="KW-1185">Reference proteome</keyword>
<dbReference type="Gene3D" id="3.40.50.1820">
    <property type="entry name" value="alpha/beta hydrolase"/>
    <property type="match status" value="1"/>
</dbReference>
<dbReference type="SUPFAM" id="SSF53474">
    <property type="entry name" value="alpha/beta-Hydrolases"/>
    <property type="match status" value="1"/>
</dbReference>
<name>W1NUD0_AMBTC</name>
<reference evidence="2" key="1">
    <citation type="journal article" date="2013" name="Science">
        <title>The Amborella genome and the evolution of flowering plants.</title>
        <authorList>
            <consortium name="Amborella Genome Project"/>
        </authorList>
    </citation>
    <scope>NUCLEOTIDE SEQUENCE [LARGE SCALE GENOMIC DNA]</scope>
</reference>
<feature type="non-terminal residue" evidence="1">
    <location>
        <position position="1"/>
    </location>
</feature>
<accession>W1NUD0</accession>
<protein>
    <recommendedName>
        <fullName evidence="3">AB hydrolase-1 domain-containing protein</fullName>
    </recommendedName>
</protein>
<dbReference type="Proteomes" id="UP000017836">
    <property type="component" value="Unassembled WGS sequence"/>
</dbReference>
<proteinExistence type="predicted"/>
<dbReference type="AlphaFoldDB" id="W1NUD0"/>
<evidence type="ECO:0008006" key="3">
    <source>
        <dbReference type="Google" id="ProtNLM"/>
    </source>
</evidence>